<dbReference type="InterPro" id="IPR036236">
    <property type="entry name" value="Znf_C2H2_sf"/>
</dbReference>
<feature type="domain" description="C2H2-type" evidence="11">
    <location>
        <begin position="173"/>
        <end position="200"/>
    </location>
</feature>
<feature type="domain" description="C2H2-type" evidence="11">
    <location>
        <begin position="229"/>
        <end position="256"/>
    </location>
</feature>
<evidence type="ECO:0000313" key="13">
    <source>
        <dbReference type="Proteomes" id="UP000324832"/>
    </source>
</evidence>
<keyword evidence="3" id="KW-0479">Metal-binding</keyword>
<protein>
    <recommendedName>
        <fullName evidence="11">C2H2-type domain-containing protein</fullName>
    </recommendedName>
</protein>
<dbReference type="Gene3D" id="3.30.160.60">
    <property type="entry name" value="Classic Zinc Finger"/>
    <property type="match status" value="5"/>
</dbReference>
<name>A0A5E4QX89_9NEOP</name>
<evidence type="ECO:0000256" key="7">
    <source>
        <dbReference type="ARBA" id="ARBA00023015"/>
    </source>
</evidence>
<dbReference type="FunFam" id="3.30.160.60:FF:001498">
    <property type="entry name" value="Zinc finger protein 404"/>
    <property type="match status" value="1"/>
</dbReference>
<evidence type="ECO:0000256" key="5">
    <source>
        <dbReference type="ARBA" id="ARBA00022771"/>
    </source>
</evidence>
<keyword evidence="5 10" id="KW-0863">Zinc-finger</keyword>
<dbReference type="Pfam" id="PF13912">
    <property type="entry name" value="zf-C2H2_6"/>
    <property type="match status" value="2"/>
</dbReference>
<dbReference type="PANTHER" id="PTHR24399">
    <property type="entry name" value="ZINC FINGER AND BTB DOMAIN-CONTAINING"/>
    <property type="match status" value="1"/>
</dbReference>
<dbReference type="PROSITE" id="PS50157">
    <property type="entry name" value="ZINC_FINGER_C2H2_2"/>
    <property type="match status" value="6"/>
</dbReference>
<feature type="domain" description="C2H2-type" evidence="11">
    <location>
        <begin position="49"/>
        <end position="76"/>
    </location>
</feature>
<comment type="similarity">
    <text evidence="2">Belongs to the krueppel C2H2-type zinc-finger protein family.</text>
</comment>
<feature type="domain" description="C2H2-type" evidence="11">
    <location>
        <begin position="201"/>
        <end position="228"/>
    </location>
</feature>
<evidence type="ECO:0000313" key="12">
    <source>
        <dbReference type="EMBL" id="VVD01578.1"/>
    </source>
</evidence>
<evidence type="ECO:0000256" key="6">
    <source>
        <dbReference type="ARBA" id="ARBA00022833"/>
    </source>
</evidence>
<dbReference type="PANTHER" id="PTHR24399:SF70">
    <property type="entry name" value="C2H2-TYPE DOMAIN-CONTAINING PROTEIN"/>
    <property type="match status" value="1"/>
</dbReference>
<evidence type="ECO:0000256" key="1">
    <source>
        <dbReference type="ARBA" id="ARBA00004123"/>
    </source>
</evidence>
<dbReference type="InterPro" id="IPR013087">
    <property type="entry name" value="Znf_C2H2_type"/>
</dbReference>
<dbReference type="SMART" id="SM00355">
    <property type="entry name" value="ZnF_C2H2"/>
    <property type="match status" value="8"/>
</dbReference>
<evidence type="ECO:0000256" key="10">
    <source>
        <dbReference type="PROSITE-ProRule" id="PRU00042"/>
    </source>
</evidence>
<keyword evidence="6" id="KW-0862">Zinc</keyword>
<keyword evidence="13" id="KW-1185">Reference proteome</keyword>
<dbReference type="EMBL" id="FZQP02005443">
    <property type="protein sequence ID" value="VVD01578.1"/>
    <property type="molecule type" value="Genomic_DNA"/>
</dbReference>
<feature type="domain" description="C2H2-type" evidence="11">
    <location>
        <begin position="121"/>
        <end position="143"/>
    </location>
</feature>
<sequence>MFVCDMCSYLYADAEALDRHKISCLVQDDKITLNDIGAVSAQDTESFELWCNLCSTQFATKEDLFKHNESHRSSKSRRGYTPSSNKMWNCGSCNQLFATARELYRHKRGEDRPPGSPLLAYVCEECDKVLGSMCALHTHKKMHKVSKPVCGRRFNQSGHLAIHMRMHTGERPYLCDLCPKAFKVKVERDDHRRTHTGERPFACPVCPKTFTAAARLREHSRVHTDQRPYRCDICGAAFRRPYARTVHTLIHTGQKPHECNPDMDPK</sequence>
<reference evidence="12 13" key="1">
    <citation type="submission" date="2017-07" db="EMBL/GenBank/DDBJ databases">
        <authorList>
            <person name="Talla V."/>
            <person name="Backstrom N."/>
        </authorList>
    </citation>
    <scope>NUCLEOTIDE SEQUENCE [LARGE SCALE GENOMIC DNA]</scope>
</reference>
<evidence type="ECO:0000256" key="9">
    <source>
        <dbReference type="ARBA" id="ARBA00023242"/>
    </source>
</evidence>
<dbReference type="GO" id="GO:0008270">
    <property type="term" value="F:zinc ion binding"/>
    <property type="evidence" value="ECO:0007669"/>
    <property type="project" value="UniProtKB-KW"/>
</dbReference>
<feature type="domain" description="C2H2-type" evidence="11">
    <location>
        <begin position="143"/>
        <end position="172"/>
    </location>
</feature>
<dbReference type="AlphaFoldDB" id="A0A5E4QX89"/>
<dbReference type="Pfam" id="PF00096">
    <property type="entry name" value="zf-C2H2"/>
    <property type="match status" value="3"/>
</dbReference>
<keyword evidence="7" id="KW-0805">Transcription regulation</keyword>
<dbReference type="GO" id="GO:0000978">
    <property type="term" value="F:RNA polymerase II cis-regulatory region sequence-specific DNA binding"/>
    <property type="evidence" value="ECO:0007669"/>
    <property type="project" value="TreeGrafter"/>
</dbReference>
<accession>A0A5E4QX89</accession>
<dbReference type="FunFam" id="3.30.160.60:FF:002343">
    <property type="entry name" value="Zinc finger protein 33A"/>
    <property type="match status" value="1"/>
</dbReference>
<proteinExistence type="inferred from homology"/>
<gene>
    <name evidence="12" type="ORF">LSINAPIS_LOCUS11965</name>
</gene>
<dbReference type="GO" id="GO:0005654">
    <property type="term" value="C:nucleoplasm"/>
    <property type="evidence" value="ECO:0007669"/>
    <property type="project" value="TreeGrafter"/>
</dbReference>
<evidence type="ECO:0000256" key="2">
    <source>
        <dbReference type="ARBA" id="ARBA00006991"/>
    </source>
</evidence>
<evidence type="ECO:0000256" key="4">
    <source>
        <dbReference type="ARBA" id="ARBA00022737"/>
    </source>
</evidence>
<dbReference type="FunFam" id="3.30.160.60:FF:000688">
    <property type="entry name" value="zinc finger protein 197 isoform X1"/>
    <property type="match status" value="1"/>
</dbReference>
<dbReference type="SUPFAM" id="SSF57667">
    <property type="entry name" value="beta-beta-alpha zinc fingers"/>
    <property type="match status" value="4"/>
</dbReference>
<dbReference type="GO" id="GO:0030674">
    <property type="term" value="F:protein-macromolecule adaptor activity"/>
    <property type="evidence" value="ECO:0007669"/>
    <property type="project" value="UniProtKB-ARBA"/>
</dbReference>
<organism evidence="12 13">
    <name type="scientific">Leptidea sinapis</name>
    <dbReference type="NCBI Taxonomy" id="189913"/>
    <lineage>
        <taxon>Eukaryota</taxon>
        <taxon>Metazoa</taxon>
        <taxon>Ecdysozoa</taxon>
        <taxon>Arthropoda</taxon>
        <taxon>Hexapoda</taxon>
        <taxon>Insecta</taxon>
        <taxon>Pterygota</taxon>
        <taxon>Neoptera</taxon>
        <taxon>Endopterygota</taxon>
        <taxon>Lepidoptera</taxon>
        <taxon>Glossata</taxon>
        <taxon>Ditrysia</taxon>
        <taxon>Papilionoidea</taxon>
        <taxon>Pieridae</taxon>
        <taxon>Dismorphiinae</taxon>
        <taxon>Leptidea</taxon>
    </lineage>
</organism>
<keyword evidence="8" id="KW-0804">Transcription</keyword>
<dbReference type="PROSITE" id="PS00028">
    <property type="entry name" value="ZINC_FINGER_C2H2_1"/>
    <property type="match status" value="5"/>
</dbReference>
<evidence type="ECO:0000256" key="8">
    <source>
        <dbReference type="ARBA" id="ARBA00023163"/>
    </source>
</evidence>
<evidence type="ECO:0000256" key="3">
    <source>
        <dbReference type="ARBA" id="ARBA00022723"/>
    </source>
</evidence>
<dbReference type="GO" id="GO:0001227">
    <property type="term" value="F:DNA-binding transcription repressor activity, RNA polymerase II-specific"/>
    <property type="evidence" value="ECO:0007669"/>
    <property type="project" value="TreeGrafter"/>
</dbReference>
<comment type="subcellular location">
    <subcellularLocation>
        <location evidence="1">Nucleus</location>
    </subcellularLocation>
</comment>
<keyword evidence="9" id="KW-0539">Nucleus</keyword>
<dbReference type="FunFam" id="3.30.160.60:FF:000446">
    <property type="entry name" value="Zinc finger protein"/>
    <property type="match status" value="1"/>
</dbReference>
<evidence type="ECO:0000259" key="11">
    <source>
        <dbReference type="PROSITE" id="PS50157"/>
    </source>
</evidence>
<keyword evidence="4" id="KW-0677">Repeat</keyword>
<dbReference type="Proteomes" id="UP000324832">
    <property type="component" value="Unassembled WGS sequence"/>
</dbReference>